<dbReference type="SUPFAM" id="SSF52096">
    <property type="entry name" value="ClpP/crotonase"/>
    <property type="match status" value="1"/>
</dbReference>
<dbReference type="Pfam" id="PF03572">
    <property type="entry name" value="Peptidase_S41"/>
    <property type="match status" value="1"/>
</dbReference>
<dbReference type="SMART" id="SM00228">
    <property type="entry name" value="PDZ"/>
    <property type="match status" value="1"/>
</dbReference>
<gene>
    <name evidence="7" type="ORF">ACFSKO_19395</name>
</gene>
<dbReference type="Gene3D" id="3.90.226.10">
    <property type="entry name" value="2-enoyl-CoA Hydratase, Chain A, domain 1"/>
    <property type="match status" value="1"/>
</dbReference>
<keyword evidence="8" id="KW-1185">Reference proteome</keyword>
<feature type="domain" description="PDZ" evidence="6">
    <location>
        <begin position="174"/>
        <end position="242"/>
    </location>
</feature>
<evidence type="ECO:0000313" key="7">
    <source>
        <dbReference type="EMBL" id="MFD2207785.1"/>
    </source>
</evidence>
<dbReference type="PANTHER" id="PTHR32060">
    <property type="entry name" value="TAIL-SPECIFIC PROTEASE"/>
    <property type="match status" value="1"/>
</dbReference>
<dbReference type="InterPro" id="IPR029045">
    <property type="entry name" value="ClpP/crotonase-like_dom_sf"/>
</dbReference>
<dbReference type="Pfam" id="PF13180">
    <property type="entry name" value="PDZ_2"/>
    <property type="match status" value="1"/>
</dbReference>
<proteinExistence type="inferred from homology"/>
<evidence type="ECO:0000259" key="6">
    <source>
        <dbReference type="PROSITE" id="PS50106"/>
    </source>
</evidence>
<dbReference type="SMART" id="SM00245">
    <property type="entry name" value="TSPc"/>
    <property type="match status" value="1"/>
</dbReference>
<comment type="caution">
    <text evidence="7">The sequence shown here is derived from an EMBL/GenBank/DDBJ whole genome shotgun (WGS) entry which is preliminary data.</text>
</comment>
<evidence type="ECO:0000256" key="5">
    <source>
        <dbReference type="RuleBase" id="RU004404"/>
    </source>
</evidence>
<name>A0ABW5BSL1_9PROT</name>
<dbReference type="InterPro" id="IPR001478">
    <property type="entry name" value="PDZ"/>
</dbReference>
<dbReference type="Proteomes" id="UP001597294">
    <property type="component" value="Unassembled WGS sequence"/>
</dbReference>
<keyword evidence="3 5" id="KW-0378">Hydrolase</keyword>
<dbReference type="SUPFAM" id="SSF50156">
    <property type="entry name" value="PDZ domain-like"/>
    <property type="match status" value="1"/>
</dbReference>
<accession>A0ABW5BSL1</accession>
<dbReference type="CDD" id="cd07560">
    <property type="entry name" value="Peptidase_S41_CPP"/>
    <property type="match status" value="1"/>
</dbReference>
<dbReference type="PROSITE" id="PS50106">
    <property type="entry name" value="PDZ"/>
    <property type="match status" value="1"/>
</dbReference>
<dbReference type="NCBIfam" id="TIGR00225">
    <property type="entry name" value="prc"/>
    <property type="match status" value="1"/>
</dbReference>
<evidence type="ECO:0000313" key="8">
    <source>
        <dbReference type="Proteomes" id="UP001597294"/>
    </source>
</evidence>
<evidence type="ECO:0000256" key="2">
    <source>
        <dbReference type="ARBA" id="ARBA00022670"/>
    </source>
</evidence>
<comment type="similarity">
    <text evidence="1 5">Belongs to the peptidase S41A family.</text>
</comment>
<dbReference type="Gene3D" id="2.30.42.10">
    <property type="match status" value="1"/>
</dbReference>
<dbReference type="EMBL" id="JBHUII010000013">
    <property type="protein sequence ID" value="MFD2207785.1"/>
    <property type="molecule type" value="Genomic_DNA"/>
</dbReference>
<organism evidence="7 8">
    <name type="scientific">Kiloniella antarctica</name>
    <dbReference type="NCBI Taxonomy" id="1550907"/>
    <lineage>
        <taxon>Bacteria</taxon>
        <taxon>Pseudomonadati</taxon>
        <taxon>Pseudomonadota</taxon>
        <taxon>Alphaproteobacteria</taxon>
        <taxon>Rhodospirillales</taxon>
        <taxon>Kiloniellaceae</taxon>
        <taxon>Kiloniella</taxon>
    </lineage>
</organism>
<reference evidence="8" key="1">
    <citation type="journal article" date="2019" name="Int. J. Syst. Evol. Microbiol.">
        <title>The Global Catalogue of Microorganisms (GCM) 10K type strain sequencing project: providing services to taxonomists for standard genome sequencing and annotation.</title>
        <authorList>
            <consortium name="The Broad Institute Genomics Platform"/>
            <consortium name="The Broad Institute Genome Sequencing Center for Infectious Disease"/>
            <person name="Wu L."/>
            <person name="Ma J."/>
        </authorList>
    </citation>
    <scope>NUCLEOTIDE SEQUENCE [LARGE SCALE GENOMIC DNA]</scope>
    <source>
        <strain evidence="8">CGMCC 4.7192</strain>
    </source>
</reference>
<keyword evidence="2 5" id="KW-0645">Protease</keyword>
<evidence type="ECO:0000256" key="3">
    <source>
        <dbReference type="ARBA" id="ARBA00022801"/>
    </source>
</evidence>
<dbReference type="InterPro" id="IPR004447">
    <property type="entry name" value="Peptidase_S41A"/>
</dbReference>
<dbReference type="InterPro" id="IPR036034">
    <property type="entry name" value="PDZ_sf"/>
</dbReference>
<keyword evidence="4 5" id="KW-0720">Serine protease</keyword>
<dbReference type="Gene3D" id="3.30.750.44">
    <property type="match status" value="1"/>
</dbReference>
<dbReference type="CDD" id="cd06782">
    <property type="entry name" value="cpPDZ_CPP-like"/>
    <property type="match status" value="1"/>
</dbReference>
<evidence type="ECO:0000256" key="1">
    <source>
        <dbReference type="ARBA" id="ARBA00009179"/>
    </source>
</evidence>
<sequence length="536" mass="58446">MPLSSSPHLHDFNRVLFRKFGVLLLLLGLSACSGTYHDPNKSYDLSASYDQQVASRLFSQGFEHVTEFYIEEIDASRLALAAMDNLATIDPEIEIIDHGDSLTLNYAGEPVSRHGYPSTLSSYAWARLTASVITEARTLSSDFNHASGEQIYQAAFDGIAGELDRFSRYSRPDIARTDRDNRNGFFGLGIRYLKVPKGARVLSVMENTPAESAGLEKEDIITQVNNRDISQLTETVITGLMKGPENSRVGLTVQRNQKNPITLQFEITRKKITVQTVSSSIHDNIVYLHISSFNKYTTSNMRSKVRKAQKELGENLKGYIIDLRDNGGGLLGTAIKTADLFISSGTIITTRGRHPDSQNDSSADSQDIAKGLPIIVLINSNSASSSEILTAGLQDSGRAIVIGSNSFGKGTVQRLKDLPNGAEMRVTWARFHAPSGYAIHKRGIIPDICTTMGNAQTVEDIISLLKSGILPIADDVRSASPALDDEIALDNIKATCPQSNTTSELEKDIAEYLLASPALFDLAKGRTTPTTSQVTN</sequence>
<evidence type="ECO:0000256" key="4">
    <source>
        <dbReference type="ARBA" id="ARBA00022825"/>
    </source>
</evidence>
<dbReference type="InterPro" id="IPR005151">
    <property type="entry name" value="Tail-specific_protease"/>
</dbReference>
<dbReference type="PANTHER" id="PTHR32060:SF30">
    <property type="entry name" value="CARBOXY-TERMINAL PROCESSING PROTEASE CTPA"/>
    <property type="match status" value="1"/>
</dbReference>
<protein>
    <submittedName>
        <fullName evidence="7">S41 family peptidase</fullName>
    </submittedName>
</protein>
<dbReference type="RefSeq" id="WP_380254775.1">
    <property type="nucleotide sequence ID" value="NZ_JBHUII010000013.1"/>
</dbReference>